<dbReference type="CDD" id="cd07313">
    <property type="entry name" value="terB_like_2"/>
    <property type="match status" value="1"/>
</dbReference>
<dbReference type="InterPro" id="IPR029024">
    <property type="entry name" value="TerB-like"/>
</dbReference>
<comment type="caution">
    <text evidence="2">The sequence shown here is derived from an EMBL/GenBank/DDBJ whole genome shotgun (WGS) entry which is preliminary data.</text>
</comment>
<dbReference type="RefSeq" id="WP_284243737.1">
    <property type="nucleotide sequence ID" value="NZ_BSST01000001.1"/>
</dbReference>
<dbReference type="Pfam" id="PF05099">
    <property type="entry name" value="TerB"/>
    <property type="match status" value="1"/>
</dbReference>
<evidence type="ECO:0000259" key="1">
    <source>
        <dbReference type="Pfam" id="PF05099"/>
    </source>
</evidence>
<keyword evidence="3" id="KW-1185">Reference proteome</keyword>
<proteinExistence type="predicted"/>
<dbReference type="EMBL" id="BSST01000001">
    <property type="protein sequence ID" value="GLX77848.1"/>
    <property type="molecule type" value="Genomic_DNA"/>
</dbReference>
<dbReference type="SUPFAM" id="SSF158682">
    <property type="entry name" value="TerB-like"/>
    <property type="match status" value="1"/>
</dbReference>
<evidence type="ECO:0000313" key="3">
    <source>
        <dbReference type="Proteomes" id="UP001157186"/>
    </source>
</evidence>
<dbReference type="InterPro" id="IPR007791">
    <property type="entry name" value="DjlA_N"/>
</dbReference>
<evidence type="ECO:0000313" key="2">
    <source>
        <dbReference type="EMBL" id="GLX77848.1"/>
    </source>
</evidence>
<gene>
    <name evidence="2" type="ORF">tinsulaeT_11880</name>
</gene>
<accession>A0ABQ6GPD7</accession>
<dbReference type="Gene3D" id="1.10.3680.10">
    <property type="entry name" value="TerB-like"/>
    <property type="match status" value="1"/>
</dbReference>
<feature type="domain" description="Co-chaperone DjlA N-terminal" evidence="1">
    <location>
        <begin position="27"/>
        <end position="142"/>
    </location>
</feature>
<reference evidence="2 3" key="1">
    <citation type="submission" date="2023-03" db="EMBL/GenBank/DDBJ databases">
        <title>Draft genome sequence of Thalassotalea insulae KCTC 62186T.</title>
        <authorList>
            <person name="Sawabe T."/>
        </authorList>
    </citation>
    <scope>NUCLEOTIDE SEQUENCE [LARGE SCALE GENOMIC DNA]</scope>
    <source>
        <strain evidence="2 3">KCTC 62186</strain>
    </source>
</reference>
<protein>
    <recommendedName>
        <fullName evidence="1">Co-chaperone DjlA N-terminal domain-containing protein</fullName>
    </recommendedName>
</protein>
<organism evidence="2 3">
    <name type="scientific">Thalassotalea insulae</name>
    <dbReference type="NCBI Taxonomy" id="2056778"/>
    <lineage>
        <taxon>Bacteria</taxon>
        <taxon>Pseudomonadati</taxon>
        <taxon>Pseudomonadota</taxon>
        <taxon>Gammaproteobacteria</taxon>
        <taxon>Alteromonadales</taxon>
        <taxon>Colwelliaceae</taxon>
        <taxon>Thalassotalea</taxon>
    </lineage>
</organism>
<dbReference type="Proteomes" id="UP001157186">
    <property type="component" value="Unassembled WGS sequence"/>
</dbReference>
<sequence>MLAKIAKFFNDLQTDAVAESDELSIEMACTVLLCEVMRADGHLDSSEQTMLTNTISQHFALAPEEVSALIEQAIALSEHAIDFHQFTSKVNQHYSATEKTQIVSLLWQLALADGKIASIEEHIIRKIADLLHLSRAEYIRAKESILS</sequence>
<name>A0ABQ6GPD7_9GAMM</name>